<evidence type="ECO:0000256" key="1">
    <source>
        <dbReference type="ARBA" id="ARBA00022723"/>
    </source>
</evidence>
<keyword evidence="1" id="KW-0479">Metal-binding</keyword>
<evidence type="ECO:0000259" key="3">
    <source>
        <dbReference type="PROSITE" id="PS00498"/>
    </source>
</evidence>
<dbReference type="Proteomes" id="UP000618754">
    <property type="component" value="Unassembled WGS sequence"/>
</dbReference>
<dbReference type="EMBL" id="JACWMW010000003">
    <property type="protein sequence ID" value="MBD1386507.1"/>
    <property type="molecule type" value="Genomic_DNA"/>
</dbReference>
<dbReference type="InterPro" id="IPR008922">
    <property type="entry name" value="Di-copper_centre_dom_sf"/>
</dbReference>
<organism evidence="4 5">
    <name type="scientific">Mucilaginibacter rigui</name>
    <dbReference type="NCBI Taxonomy" id="534635"/>
    <lineage>
        <taxon>Bacteria</taxon>
        <taxon>Pseudomonadati</taxon>
        <taxon>Bacteroidota</taxon>
        <taxon>Sphingobacteriia</taxon>
        <taxon>Sphingobacteriales</taxon>
        <taxon>Sphingobacteriaceae</taxon>
        <taxon>Mucilaginibacter</taxon>
    </lineage>
</organism>
<evidence type="ECO:0000313" key="5">
    <source>
        <dbReference type="Proteomes" id="UP000618754"/>
    </source>
</evidence>
<feature type="domain" description="Tyrosinase copper-binding" evidence="3">
    <location>
        <begin position="263"/>
        <end position="274"/>
    </location>
</feature>
<protein>
    <submittedName>
        <fullName evidence="4">Tyrosinase family protein</fullName>
    </submittedName>
</protein>
<dbReference type="Gene3D" id="1.10.1280.10">
    <property type="entry name" value="Di-copper center containing domain from catechol oxidase"/>
    <property type="match status" value="2"/>
</dbReference>
<dbReference type="PANTHER" id="PTHR11474">
    <property type="entry name" value="TYROSINASE FAMILY MEMBER"/>
    <property type="match status" value="1"/>
</dbReference>
<reference evidence="4 5" key="1">
    <citation type="submission" date="2020-09" db="EMBL/GenBank/DDBJ databases">
        <title>Novel species of Mucilaginibacter isolated from a glacier on the Tibetan Plateau.</title>
        <authorList>
            <person name="Liu Q."/>
            <person name="Xin Y.-H."/>
        </authorList>
    </citation>
    <scope>NUCLEOTIDE SEQUENCE [LARGE SCALE GENOMIC DNA]</scope>
    <source>
        <strain evidence="4 5">CGMCC 1.13878</strain>
    </source>
</reference>
<dbReference type="PROSITE" id="PS00498">
    <property type="entry name" value="TYROSINASE_2"/>
    <property type="match status" value="1"/>
</dbReference>
<keyword evidence="5" id="KW-1185">Reference proteome</keyword>
<evidence type="ECO:0000313" key="4">
    <source>
        <dbReference type="EMBL" id="MBD1386507.1"/>
    </source>
</evidence>
<dbReference type="InterPro" id="IPR050316">
    <property type="entry name" value="Tyrosinase/Hemocyanin"/>
</dbReference>
<keyword evidence="2" id="KW-0186">Copper</keyword>
<dbReference type="InterPro" id="IPR002227">
    <property type="entry name" value="Tyrosinase_Cu-bd"/>
</dbReference>
<dbReference type="PANTHER" id="PTHR11474:SF76">
    <property type="entry name" value="SHKT DOMAIN-CONTAINING PROTEIN"/>
    <property type="match status" value="1"/>
</dbReference>
<dbReference type="Pfam" id="PF00264">
    <property type="entry name" value="Tyrosinase"/>
    <property type="match status" value="2"/>
</dbReference>
<gene>
    <name evidence="4" type="ORF">IDJ75_14570</name>
</gene>
<accession>A0ABR7X9J7</accession>
<sequence length="501" mass="56459">MNKPLKWGAILFVATLSACGGNQSGNTEKALQGTQQVRYLRKSLYSPKAEKDMADLKKALGIMRAMDCDSTSSWYYQGAIHWVPDTIPNNPFCASYHYPKDLKEAWDNCTHTKSKKEVIHFLVWHRLYIYHFEKIVRKLSGDPNFSLPYWGYTDTVNAQQSRTMPAIYRDTKSSLYEKARLDSLNNGAPLHGEILEFIDLKNLFDNTTYAGFNKNMNAAPHGAMHDYIGYGNSEAGKGMFNSIKQKFDKGGGLMQDVKTAAYDPIFWVHHANIDRVWQKWTNTNNGQEVTLAELKSVPWPYIFFDENGKKVQYTMEEVMKILYTMDYDYDDTPVQGKPANVLKAAPLQLQAKNALASQSPNVVVNKGVTNFTVANNTAKTNLLKSNANQKVFMNVTVSYTKAPKGGYEVFLNLPKGAVANSKSDYFSGFMTFFGADHHSGMEDMKMEGMPTKMQETFTFEISKEFNLSKAGGQPNFNISIKKYGGAPQEELKVENVSIIVQ</sequence>
<dbReference type="PRINTS" id="PR00092">
    <property type="entry name" value="TYROSINASE"/>
</dbReference>
<dbReference type="RefSeq" id="WP_191176353.1">
    <property type="nucleotide sequence ID" value="NZ_JACWMW010000003.1"/>
</dbReference>
<dbReference type="SUPFAM" id="SSF48056">
    <property type="entry name" value="Di-copper centre-containing domain"/>
    <property type="match status" value="1"/>
</dbReference>
<comment type="caution">
    <text evidence="4">The sequence shown here is derived from an EMBL/GenBank/DDBJ whole genome shotgun (WGS) entry which is preliminary data.</text>
</comment>
<name>A0ABR7X9J7_9SPHI</name>
<dbReference type="PROSITE" id="PS51257">
    <property type="entry name" value="PROKAR_LIPOPROTEIN"/>
    <property type="match status" value="1"/>
</dbReference>
<evidence type="ECO:0000256" key="2">
    <source>
        <dbReference type="ARBA" id="ARBA00023008"/>
    </source>
</evidence>
<proteinExistence type="predicted"/>